<dbReference type="PANTHER" id="PTHR35276:SF1">
    <property type="entry name" value="TRNA (MNM(5)S(2)U34)-METHYLTRANSFERASE, CHLOROPLASTIC"/>
    <property type="match status" value="1"/>
</dbReference>
<dbReference type="GeneID" id="17281002"/>
<dbReference type="Proteomes" id="UP000013827">
    <property type="component" value="Unassembled WGS sequence"/>
</dbReference>
<name>A0A0D3KIZ6_EMIH1</name>
<dbReference type="EnsemblProtists" id="EOD35731">
    <property type="protein sequence ID" value="EOD35731"/>
    <property type="gene ID" value="EMIHUDRAFT_110656"/>
</dbReference>
<dbReference type="AlphaFoldDB" id="A0A0D3KIZ6"/>
<dbReference type="Pfam" id="PF06962">
    <property type="entry name" value="rRNA_methylase"/>
    <property type="match status" value="1"/>
</dbReference>
<reference evidence="2" key="1">
    <citation type="journal article" date="2013" name="Nature">
        <title>Pan genome of the phytoplankton Emiliania underpins its global distribution.</title>
        <authorList>
            <person name="Read B.A."/>
            <person name="Kegel J."/>
            <person name="Klute M.J."/>
            <person name="Kuo A."/>
            <person name="Lefebvre S.C."/>
            <person name="Maumus F."/>
            <person name="Mayer C."/>
            <person name="Miller J."/>
            <person name="Monier A."/>
            <person name="Salamov A."/>
            <person name="Young J."/>
            <person name="Aguilar M."/>
            <person name="Claverie J.M."/>
            <person name="Frickenhaus S."/>
            <person name="Gonzalez K."/>
            <person name="Herman E.K."/>
            <person name="Lin Y.C."/>
            <person name="Napier J."/>
            <person name="Ogata H."/>
            <person name="Sarno A.F."/>
            <person name="Shmutz J."/>
            <person name="Schroeder D."/>
            <person name="de Vargas C."/>
            <person name="Verret F."/>
            <person name="von Dassow P."/>
            <person name="Valentin K."/>
            <person name="Van de Peer Y."/>
            <person name="Wheeler G."/>
            <person name="Dacks J.B."/>
            <person name="Delwiche C.F."/>
            <person name="Dyhrman S.T."/>
            <person name="Glockner G."/>
            <person name="John U."/>
            <person name="Richards T."/>
            <person name="Worden A.Z."/>
            <person name="Zhang X."/>
            <person name="Grigoriev I.V."/>
            <person name="Allen A.E."/>
            <person name="Bidle K."/>
            <person name="Borodovsky M."/>
            <person name="Bowler C."/>
            <person name="Brownlee C."/>
            <person name="Cock J.M."/>
            <person name="Elias M."/>
            <person name="Gladyshev V.N."/>
            <person name="Groth M."/>
            <person name="Guda C."/>
            <person name="Hadaegh A."/>
            <person name="Iglesias-Rodriguez M.D."/>
            <person name="Jenkins J."/>
            <person name="Jones B.M."/>
            <person name="Lawson T."/>
            <person name="Leese F."/>
            <person name="Lindquist E."/>
            <person name="Lobanov A."/>
            <person name="Lomsadze A."/>
            <person name="Malik S.B."/>
            <person name="Marsh M.E."/>
            <person name="Mackinder L."/>
            <person name="Mock T."/>
            <person name="Mueller-Roeber B."/>
            <person name="Pagarete A."/>
            <person name="Parker M."/>
            <person name="Probert I."/>
            <person name="Quesneville H."/>
            <person name="Raines C."/>
            <person name="Rensing S.A."/>
            <person name="Riano-Pachon D.M."/>
            <person name="Richier S."/>
            <person name="Rokitta S."/>
            <person name="Shiraiwa Y."/>
            <person name="Soanes D.M."/>
            <person name="van der Giezen M."/>
            <person name="Wahlund T.M."/>
            <person name="Williams B."/>
            <person name="Wilson W."/>
            <person name="Wolfe G."/>
            <person name="Wurch L.L."/>
        </authorList>
    </citation>
    <scope>NUCLEOTIDE SEQUENCE</scope>
</reference>
<reference evidence="1" key="2">
    <citation type="submission" date="2024-10" db="UniProtKB">
        <authorList>
            <consortium name="EnsemblProtists"/>
        </authorList>
    </citation>
    <scope>IDENTIFICATION</scope>
</reference>
<proteinExistence type="predicted"/>
<evidence type="ECO:0000313" key="2">
    <source>
        <dbReference type="Proteomes" id="UP000013827"/>
    </source>
</evidence>
<dbReference type="PANTHER" id="PTHR35276">
    <property type="entry name" value="S-ADENOSYL-L-METHIONINE-DEPENDENT METHYLTRANSFERASES SUPERFAMILY PROTEIN"/>
    <property type="match status" value="1"/>
</dbReference>
<accession>A0A0D3KIZ6</accession>
<dbReference type="KEGG" id="ehx:EMIHUDRAFT_110656"/>
<dbReference type="InterPro" id="IPR010719">
    <property type="entry name" value="MnmM_MeTrfase"/>
</dbReference>
<protein>
    <recommendedName>
        <fullName evidence="3">rRNA methylase</fullName>
    </recommendedName>
</protein>
<dbReference type="SUPFAM" id="SSF53335">
    <property type="entry name" value="S-adenosyl-L-methionine-dependent methyltransferases"/>
    <property type="match status" value="1"/>
</dbReference>
<evidence type="ECO:0008006" key="3">
    <source>
        <dbReference type="Google" id="ProtNLM"/>
    </source>
</evidence>
<dbReference type="HOGENOM" id="CLU_1734925_0_0_1"/>
<dbReference type="PaxDb" id="2903-EOD35731"/>
<dbReference type="InterPro" id="IPR029063">
    <property type="entry name" value="SAM-dependent_MTases_sf"/>
</dbReference>
<sequence>MCTAPCALICRAGSCPCQGRLEALPSSGLLELDFRCGDHAALLEGLAAGSADLVVFNLGYLPGGDKSIVTTAEGTVRAMSAAEAAVAPGGCVSVALYPGHEEGSREAEAVLEHAARLPQGGWSVLSSQWINQRSKRSGSPAPSLLLLQRMH</sequence>
<keyword evidence="2" id="KW-1185">Reference proteome</keyword>
<dbReference type="STRING" id="2903.R1FJJ4"/>
<dbReference type="RefSeq" id="XP_005788160.1">
    <property type="nucleotide sequence ID" value="XM_005788103.1"/>
</dbReference>
<organism evidence="1 2">
    <name type="scientific">Emiliania huxleyi (strain CCMP1516)</name>
    <dbReference type="NCBI Taxonomy" id="280463"/>
    <lineage>
        <taxon>Eukaryota</taxon>
        <taxon>Haptista</taxon>
        <taxon>Haptophyta</taxon>
        <taxon>Prymnesiophyceae</taxon>
        <taxon>Isochrysidales</taxon>
        <taxon>Noelaerhabdaceae</taxon>
        <taxon>Emiliania</taxon>
    </lineage>
</organism>
<dbReference type="Gene3D" id="3.40.50.150">
    <property type="entry name" value="Vaccinia Virus protein VP39"/>
    <property type="match status" value="1"/>
</dbReference>
<evidence type="ECO:0000313" key="1">
    <source>
        <dbReference type="EnsemblProtists" id="EOD35731"/>
    </source>
</evidence>